<dbReference type="RefSeq" id="XP_067515192.1">
    <property type="nucleotide sequence ID" value="XM_067659091.1"/>
</dbReference>
<name>I1BUB6_RHIO9</name>
<protein>
    <submittedName>
        <fullName evidence="2">Uncharacterized protein</fullName>
    </submittedName>
</protein>
<organism evidence="2 3">
    <name type="scientific">Rhizopus delemar (strain RA 99-880 / ATCC MYA-4621 / FGSC 9543 / NRRL 43880)</name>
    <name type="common">Mucormycosis agent</name>
    <name type="synonym">Rhizopus arrhizus var. delemar</name>
    <dbReference type="NCBI Taxonomy" id="246409"/>
    <lineage>
        <taxon>Eukaryota</taxon>
        <taxon>Fungi</taxon>
        <taxon>Fungi incertae sedis</taxon>
        <taxon>Mucoromycota</taxon>
        <taxon>Mucoromycotina</taxon>
        <taxon>Mucoromycetes</taxon>
        <taxon>Mucorales</taxon>
        <taxon>Mucorineae</taxon>
        <taxon>Rhizopodaceae</taxon>
        <taxon>Rhizopus</taxon>
    </lineage>
</organism>
<feature type="region of interest" description="Disordered" evidence="1">
    <location>
        <begin position="91"/>
        <end position="112"/>
    </location>
</feature>
<keyword evidence="3" id="KW-1185">Reference proteome</keyword>
<evidence type="ECO:0000313" key="3">
    <source>
        <dbReference type="Proteomes" id="UP000009138"/>
    </source>
</evidence>
<sequence>MQHRQDPIIQQLFGLAKDSFGTDIEEYENLLVVLQQVCNQTNSQFSKANKRLLEDVEDPDSRKRTAKCLDDGILYVNEICRKHHITAEPLNPSLNSSSVGSSSSSTSSRDFLPAPEHKNLNWAFIDSVRKHLKDKMDWEDFFQIGKDIGLFSSYNSSKSANSA</sequence>
<dbReference type="OMA" id="PKLHFIN"/>
<dbReference type="VEuPathDB" id="FungiDB:RO3G_04501"/>
<dbReference type="GeneID" id="93611472"/>
<gene>
    <name evidence="2" type="ORF">RO3G_04501</name>
</gene>
<dbReference type="InParanoid" id="I1BUB6"/>
<dbReference type="Proteomes" id="UP000009138">
    <property type="component" value="Unassembled WGS sequence"/>
</dbReference>
<dbReference type="AlphaFoldDB" id="I1BUB6"/>
<evidence type="ECO:0000256" key="1">
    <source>
        <dbReference type="SAM" id="MobiDB-lite"/>
    </source>
</evidence>
<dbReference type="OrthoDB" id="2288763at2759"/>
<proteinExistence type="predicted"/>
<evidence type="ECO:0000313" key="2">
    <source>
        <dbReference type="EMBL" id="EIE79796.1"/>
    </source>
</evidence>
<feature type="compositionally biased region" description="Low complexity" evidence="1">
    <location>
        <begin position="93"/>
        <end position="108"/>
    </location>
</feature>
<dbReference type="EMBL" id="CH476734">
    <property type="protein sequence ID" value="EIE79796.1"/>
    <property type="molecule type" value="Genomic_DNA"/>
</dbReference>
<reference evidence="2 3" key="1">
    <citation type="journal article" date="2009" name="PLoS Genet.">
        <title>Genomic analysis of the basal lineage fungus Rhizopus oryzae reveals a whole-genome duplication.</title>
        <authorList>
            <person name="Ma L.-J."/>
            <person name="Ibrahim A.S."/>
            <person name="Skory C."/>
            <person name="Grabherr M.G."/>
            <person name="Burger G."/>
            <person name="Butler M."/>
            <person name="Elias M."/>
            <person name="Idnurm A."/>
            <person name="Lang B.F."/>
            <person name="Sone T."/>
            <person name="Abe A."/>
            <person name="Calvo S.E."/>
            <person name="Corrochano L.M."/>
            <person name="Engels R."/>
            <person name="Fu J."/>
            <person name="Hansberg W."/>
            <person name="Kim J.-M."/>
            <person name="Kodira C.D."/>
            <person name="Koehrsen M.J."/>
            <person name="Liu B."/>
            <person name="Miranda-Saavedra D."/>
            <person name="O'Leary S."/>
            <person name="Ortiz-Castellanos L."/>
            <person name="Poulter R."/>
            <person name="Rodriguez-Romero J."/>
            <person name="Ruiz-Herrera J."/>
            <person name="Shen Y.-Q."/>
            <person name="Zeng Q."/>
            <person name="Galagan J."/>
            <person name="Birren B.W."/>
            <person name="Cuomo C.A."/>
            <person name="Wickes B.L."/>
        </authorList>
    </citation>
    <scope>NUCLEOTIDE SEQUENCE [LARGE SCALE GENOMIC DNA]</scope>
    <source>
        <strain evidence="3">RA 99-880 / ATCC MYA-4621 / FGSC 9543 / NRRL 43880</strain>
    </source>
</reference>
<accession>I1BUB6</accession>